<comment type="caution">
    <text evidence="7">The sequence shown here is derived from an EMBL/GenBank/DDBJ whole genome shotgun (WGS) entry which is preliminary data.</text>
</comment>
<protein>
    <submittedName>
        <fullName evidence="7">Uncharacterized protein</fullName>
    </submittedName>
</protein>
<evidence type="ECO:0000256" key="2">
    <source>
        <dbReference type="ARBA" id="ARBA00022553"/>
    </source>
</evidence>
<evidence type="ECO:0000313" key="7">
    <source>
        <dbReference type="EMBL" id="KAF9529712.1"/>
    </source>
</evidence>
<accession>A0A9P6JQJ3</accession>
<dbReference type="AlphaFoldDB" id="A0A9P6JQJ3"/>
<evidence type="ECO:0000313" key="8">
    <source>
        <dbReference type="Proteomes" id="UP000807306"/>
    </source>
</evidence>
<keyword evidence="3" id="KW-0677">Repeat</keyword>
<keyword evidence="8" id="KW-1185">Reference proteome</keyword>
<dbReference type="PANTHER" id="PTHR15263:SF1">
    <property type="entry name" value="NF-KAPPA-B INHIBITOR-LIKE PROTEIN 1"/>
    <property type="match status" value="1"/>
</dbReference>
<keyword evidence="2" id="KW-0597">Phosphoprotein</keyword>
<dbReference type="Proteomes" id="UP000807306">
    <property type="component" value="Unassembled WGS sequence"/>
</dbReference>
<dbReference type="OrthoDB" id="412109at2759"/>
<dbReference type="PANTHER" id="PTHR15263">
    <property type="entry name" value="I-KAPPA-B-LIKE PROTEIN IKBL"/>
    <property type="match status" value="1"/>
</dbReference>
<dbReference type="GO" id="GO:0043124">
    <property type="term" value="P:negative regulation of canonical NF-kappaB signal transduction"/>
    <property type="evidence" value="ECO:0007669"/>
    <property type="project" value="InterPro"/>
</dbReference>
<evidence type="ECO:0000256" key="5">
    <source>
        <dbReference type="ARBA" id="ARBA00023242"/>
    </source>
</evidence>
<keyword evidence="5" id="KW-0539">Nucleus</keyword>
<keyword evidence="4" id="KW-0040">ANK repeat</keyword>
<sequence>MDYEALKAEVEDRRFREKMFDALGDDERIDGLEARLNDFAHVPEHWRSSSTAGLGKNKTRAQVYDEDEFLTMDPSTMDDEEYAEWVRIGMYRSTHAEEYAEQQRKKAERVARKAEEKARRTEAKKMEKLAEEEDKRKKGERNLLKFEHAREEYQRRWIALLASANDIQAQVMDELTFRDIPWPVMAAYRRPGTRTVGDPGTLVLEDLSSEAISTFLLPVLGSDLKSEEEQKKDRKERLREAILRFHPDKFEGRFMKRVTTKDQEIVRNAIRQVIGVLNSLL</sequence>
<feature type="non-terminal residue" evidence="7">
    <location>
        <position position="281"/>
    </location>
</feature>
<dbReference type="InterPro" id="IPR038753">
    <property type="entry name" value="NFKBIL1"/>
</dbReference>
<gene>
    <name evidence="7" type="ORF">CPB83DRAFT_789492</name>
</gene>
<dbReference type="EMBL" id="MU157844">
    <property type="protein sequence ID" value="KAF9529712.1"/>
    <property type="molecule type" value="Genomic_DNA"/>
</dbReference>
<evidence type="ECO:0000256" key="4">
    <source>
        <dbReference type="ARBA" id="ARBA00023043"/>
    </source>
</evidence>
<comment type="subcellular location">
    <subcellularLocation>
        <location evidence="1">Nucleus</location>
    </subcellularLocation>
</comment>
<proteinExistence type="predicted"/>
<feature type="region of interest" description="Disordered" evidence="6">
    <location>
        <begin position="111"/>
        <end position="133"/>
    </location>
</feature>
<evidence type="ECO:0000256" key="6">
    <source>
        <dbReference type="SAM" id="MobiDB-lite"/>
    </source>
</evidence>
<organism evidence="7 8">
    <name type="scientific">Crepidotus variabilis</name>
    <dbReference type="NCBI Taxonomy" id="179855"/>
    <lineage>
        <taxon>Eukaryota</taxon>
        <taxon>Fungi</taxon>
        <taxon>Dikarya</taxon>
        <taxon>Basidiomycota</taxon>
        <taxon>Agaricomycotina</taxon>
        <taxon>Agaricomycetes</taxon>
        <taxon>Agaricomycetidae</taxon>
        <taxon>Agaricales</taxon>
        <taxon>Agaricineae</taxon>
        <taxon>Crepidotaceae</taxon>
        <taxon>Crepidotus</taxon>
    </lineage>
</organism>
<name>A0A9P6JQJ3_9AGAR</name>
<evidence type="ECO:0000256" key="1">
    <source>
        <dbReference type="ARBA" id="ARBA00004123"/>
    </source>
</evidence>
<evidence type="ECO:0000256" key="3">
    <source>
        <dbReference type="ARBA" id="ARBA00022737"/>
    </source>
</evidence>
<reference evidence="7" key="1">
    <citation type="submission" date="2020-11" db="EMBL/GenBank/DDBJ databases">
        <authorList>
            <consortium name="DOE Joint Genome Institute"/>
            <person name="Ahrendt S."/>
            <person name="Riley R."/>
            <person name="Andreopoulos W."/>
            <person name="Labutti K."/>
            <person name="Pangilinan J."/>
            <person name="Ruiz-Duenas F.J."/>
            <person name="Barrasa J.M."/>
            <person name="Sanchez-Garcia M."/>
            <person name="Camarero S."/>
            <person name="Miyauchi S."/>
            <person name="Serrano A."/>
            <person name="Linde D."/>
            <person name="Babiker R."/>
            <person name="Drula E."/>
            <person name="Ayuso-Fernandez I."/>
            <person name="Pacheco R."/>
            <person name="Padilla G."/>
            <person name="Ferreira P."/>
            <person name="Barriuso J."/>
            <person name="Kellner H."/>
            <person name="Castanera R."/>
            <person name="Alfaro M."/>
            <person name="Ramirez L."/>
            <person name="Pisabarro A.G."/>
            <person name="Kuo A."/>
            <person name="Tritt A."/>
            <person name="Lipzen A."/>
            <person name="He G."/>
            <person name="Yan M."/>
            <person name="Ng V."/>
            <person name="Cullen D."/>
            <person name="Martin F."/>
            <person name="Rosso M.-N."/>
            <person name="Henrissat B."/>
            <person name="Hibbett D."/>
            <person name="Martinez A.T."/>
            <person name="Grigoriev I.V."/>
        </authorList>
    </citation>
    <scope>NUCLEOTIDE SEQUENCE</scope>
    <source>
        <strain evidence="7">CBS 506.95</strain>
    </source>
</reference>
<dbReference type="GO" id="GO:0005634">
    <property type="term" value="C:nucleus"/>
    <property type="evidence" value="ECO:0007669"/>
    <property type="project" value="UniProtKB-SubCell"/>
</dbReference>